<reference evidence="2" key="1">
    <citation type="submission" date="2017-02" db="EMBL/GenBank/DDBJ databases">
        <authorList>
            <person name="Tafer H."/>
            <person name="Lopandic K."/>
        </authorList>
    </citation>
    <scope>NUCLEOTIDE SEQUENCE [LARGE SCALE GENOMIC DNA]</scope>
    <source>
        <strain evidence="2">CBS 366.77</strain>
    </source>
</reference>
<dbReference type="EMBL" id="MVGC01000285">
    <property type="protein sequence ID" value="RJE20685.1"/>
    <property type="molecule type" value="Genomic_DNA"/>
</dbReference>
<evidence type="ECO:0000313" key="2">
    <source>
        <dbReference type="Proteomes" id="UP000266188"/>
    </source>
</evidence>
<sequence>MIQAKRIILRLAEDDMDYRDPYQFVRLYFRKLHSDLSPDLTRHCIHLQPPSDMPQSNTKVHIVIDLEVKDFSGPLNRDFPHEIYAVRRRDDDM</sequence>
<accession>A0A3A2ZRT4</accession>
<name>A0A3A2ZRT4_9EURO</name>
<organism evidence="1 2">
    <name type="scientific">Aspergillus sclerotialis</name>
    <dbReference type="NCBI Taxonomy" id="2070753"/>
    <lineage>
        <taxon>Eukaryota</taxon>
        <taxon>Fungi</taxon>
        <taxon>Dikarya</taxon>
        <taxon>Ascomycota</taxon>
        <taxon>Pezizomycotina</taxon>
        <taxon>Eurotiomycetes</taxon>
        <taxon>Eurotiomycetidae</taxon>
        <taxon>Eurotiales</taxon>
        <taxon>Aspergillaceae</taxon>
        <taxon>Aspergillus</taxon>
        <taxon>Aspergillus subgen. Polypaecilum</taxon>
    </lineage>
</organism>
<evidence type="ECO:0000313" key="1">
    <source>
        <dbReference type="EMBL" id="RJE20685.1"/>
    </source>
</evidence>
<protein>
    <submittedName>
        <fullName evidence="1">Uncharacterized protein</fullName>
    </submittedName>
</protein>
<dbReference type="Proteomes" id="UP000266188">
    <property type="component" value="Unassembled WGS sequence"/>
</dbReference>
<comment type="caution">
    <text evidence="1">The sequence shown here is derived from an EMBL/GenBank/DDBJ whole genome shotgun (WGS) entry which is preliminary data.</text>
</comment>
<proteinExistence type="predicted"/>
<dbReference type="OrthoDB" id="4493540at2759"/>
<keyword evidence="2" id="KW-1185">Reference proteome</keyword>
<gene>
    <name evidence="1" type="ORF">PHISCL_06984</name>
</gene>
<dbReference type="AlphaFoldDB" id="A0A3A2ZRT4"/>